<dbReference type="GO" id="GO:0016791">
    <property type="term" value="F:phosphatase activity"/>
    <property type="evidence" value="ECO:0007669"/>
    <property type="project" value="TreeGrafter"/>
</dbReference>
<protein>
    <recommendedName>
        <fullName evidence="2">diphosphoinositol-polyphosphate diphosphatase</fullName>
        <ecNumber evidence="2">3.6.1.52</ecNumber>
    </recommendedName>
</protein>
<keyword evidence="8" id="KW-0812">Transmembrane</keyword>
<evidence type="ECO:0000313" key="10">
    <source>
        <dbReference type="EMBL" id="KJZ72703.1"/>
    </source>
</evidence>
<evidence type="ECO:0000256" key="1">
    <source>
        <dbReference type="ARBA" id="ARBA00004496"/>
    </source>
</evidence>
<proteinExistence type="inferred from homology"/>
<evidence type="ECO:0000256" key="4">
    <source>
        <dbReference type="ARBA" id="ARBA00022801"/>
    </source>
</evidence>
<dbReference type="PANTHER" id="PTHR31126:SF48">
    <property type="entry name" value="INOSITOL PHOSPHATASE SIW14"/>
    <property type="match status" value="1"/>
</dbReference>
<sequence length="305" mass="34062">MASKRNSRVFIDETKHCEISYTKATSHRQRRDSHGSLKDDMSALAHEVEDGLRVGIAQREVSVASRTRSTSGGRADTTNSGVRIVEKTASVNVTLMTRSAELPSAPLNGRPVNFGVVIPGVYRSSYPKPEDYVFLKALKLKTIVTLVKKDDVDDDFETFTNSNGIRQFIFNMKGTKKEAIPLSTMNSILETVLDQQNHPLLLHCNHGKHRTGCVVAIVRKLAGWNIERILDEYKTYAAPKIRECDVDYISSFQSSSLQTLVQEIPRGSPVQTRTFFRTLMFSTFVMVLWLVSGSKMAATSRSIAN</sequence>
<comment type="similarity">
    <text evidence="5">Belongs to the protein-tyrosine phosphatase family. Atypical dual-specificity phosphatase Siw14-like subfamily.</text>
</comment>
<reference evidence="10 11" key="1">
    <citation type="journal article" date="2014" name="Genome Biol. Evol.">
        <title>Comparative genomics and transcriptomics analyses reveal divergent lifestyle features of nematode endoparasitic fungus Hirsutella minnesotensis.</title>
        <authorList>
            <person name="Lai Y."/>
            <person name="Liu K."/>
            <person name="Zhang X."/>
            <person name="Zhang X."/>
            <person name="Li K."/>
            <person name="Wang N."/>
            <person name="Shu C."/>
            <person name="Wu Y."/>
            <person name="Wang C."/>
            <person name="Bushley K.E."/>
            <person name="Xiang M."/>
            <person name="Liu X."/>
        </authorList>
    </citation>
    <scope>NUCLEOTIDE SEQUENCE [LARGE SCALE GENOMIC DNA]</scope>
    <source>
        <strain evidence="10 11">3608</strain>
    </source>
</reference>
<keyword evidence="8" id="KW-0472">Membrane</keyword>
<dbReference type="PANTHER" id="PTHR31126">
    <property type="entry name" value="TYROSINE-PROTEIN PHOSPHATASE"/>
    <property type="match status" value="1"/>
</dbReference>
<dbReference type="PROSITE" id="PS00383">
    <property type="entry name" value="TYR_PHOSPHATASE_1"/>
    <property type="match status" value="1"/>
</dbReference>
<dbReference type="FunFam" id="3.90.190.10:FF:000035">
    <property type="entry name" value="Tyrosine phosphatase, putative"/>
    <property type="match status" value="1"/>
</dbReference>
<dbReference type="SUPFAM" id="SSF52799">
    <property type="entry name" value="(Phosphotyrosine protein) phosphatases II"/>
    <property type="match status" value="1"/>
</dbReference>
<dbReference type="Proteomes" id="UP000054481">
    <property type="component" value="Unassembled WGS sequence"/>
</dbReference>
<evidence type="ECO:0000256" key="7">
    <source>
        <dbReference type="ARBA" id="ARBA00047927"/>
    </source>
</evidence>
<keyword evidence="3" id="KW-0963">Cytoplasm</keyword>
<evidence type="ECO:0000313" key="11">
    <source>
        <dbReference type="Proteomes" id="UP000054481"/>
    </source>
</evidence>
<dbReference type="OrthoDB" id="6375174at2759"/>
<dbReference type="Gene3D" id="3.90.190.10">
    <property type="entry name" value="Protein tyrosine phosphatase superfamily"/>
    <property type="match status" value="1"/>
</dbReference>
<dbReference type="AlphaFoldDB" id="A0A0F7ZT91"/>
<evidence type="ECO:0000256" key="3">
    <source>
        <dbReference type="ARBA" id="ARBA00022490"/>
    </source>
</evidence>
<dbReference type="Pfam" id="PF03162">
    <property type="entry name" value="Y_phosphatase2"/>
    <property type="match status" value="1"/>
</dbReference>
<keyword evidence="4" id="KW-0378">Hydrolase</keyword>
<name>A0A0F7ZT91_9HYPO</name>
<evidence type="ECO:0000259" key="9">
    <source>
        <dbReference type="PROSITE" id="PS50054"/>
    </source>
</evidence>
<accession>A0A0F7ZT91</accession>
<feature type="domain" description="Tyrosine-protein phosphatase" evidence="9">
    <location>
        <begin position="113"/>
        <end position="261"/>
    </location>
</feature>
<dbReference type="GO" id="GO:0005737">
    <property type="term" value="C:cytoplasm"/>
    <property type="evidence" value="ECO:0007669"/>
    <property type="project" value="UniProtKB-SubCell"/>
</dbReference>
<evidence type="ECO:0000256" key="2">
    <source>
        <dbReference type="ARBA" id="ARBA00012527"/>
    </source>
</evidence>
<evidence type="ECO:0000256" key="6">
    <source>
        <dbReference type="ARBA" id="ARBA00047342"/>
    </source>
</evidence>
<evidence type="ECO:0000256" key="8">
    <source>
        <dbReference type="SAM" id="Phobius"/>
    </source>
</evidence>
<feature type="transmembrane region" description="Helical" evidence="8">
    <location>
        <begin position="274"/>
        <end position="291"/>
    </location>
</feature>
<dbReference type="InterPro" id="IPR004861">
    <property type="entry name" value="Siw14-like"/>
</dbReference>
<comment type="catalytic activity">
    <reaction evidence="7">
        <text>1,5-bis(diphospho)-1D-myo-inositol 2,3,4,6-tetrakisphosphate + H2O = 1-diphospho-1D-myo-inositol 2,3,4,5,6-pentakisphosphate + phosphate + 2 H(+)</text>
        <dbReference type="Rhea" id="RHEA:79699"/>
        <dbReference type="ChEBI" id="CHEBI:15377"/>
        <dbReference type="ChEBI" id="CHEBI:15378"/>
        <dbReference type="ChEBI" id="CHEBI:43474"/>
        <dbReference type="ChEBI" id="CHEBI:74946"/>
        <dbReference type="ChEBI" id="CHEBI:77983"/>
        <dbReference type="EC" id="3.6.1.52"/>
    </reaction>
    <physiologicalReaction direction="left-to-right" evidence="7">
        <dbReference type="Rhea" id="RHEA:79700"/>
    </physiologicalReaction>
</comment>
<dbReference type="PROSITE" id="PS50054">
    <property type="entry name" value="TYR_PHOSPHATASE_DUAL"/>
    <property type="match status" value="1"/>
</dbReference>
<dbReference type="InterPro" id="IPR016130">
    <property type="entry name" value="Tyr_Pase_AS"/>
</dbReference>
<dbReference type="EMBL" id="KQ030543">
    <property type="protein sequence ID" value="KJZ72703.1"/>
    <property type="molecule type" value="Genomic_DNA"/>
</dbReference>
<gene>
    <name evidence="10" type="ORF">HIM_07895</name>
</gene>
<dbReference type="EC" id="3.6.1.52" evidence="2"/>
<keyword evidence="8" id="KW-1133">Transmembrane helix</keyword>
<dbReference type="InterPro" id="IPR029021">
    <property type="entry name" value="Prot-tyrosine_phosphatase-like"/>
</dbReference>
<comment type="catalytic activity">
    <reaction evidence="6">
        <text>5-diphospho-1D-myo-inositol 1,2,3,4,6-pentakisphosphate + H2O = 1D-myo-inositol hexakisphosphate + phosphate + H(+)</text>
        <dbReference type="Rhea" id="RHEA:22384"/>
        <dbReference type="ChEBI" id="CHEBI:15377"/>
        <dbReference type="ChEBI" id="CHEBI:15378"/>
        <dbReference type="ChEBI" id="CHEBI:43474"/>
        <dbReference type="ChEBI" id="CHEBI:58130"/>
        <dbReference type="ChEBI" id="CHEBI:58628"/>
        <dbReference type="EC" id="3.6.1.52"/>
    </reaction>
    <physiologicalReaction direction="left-to-right" evidence="6">
        <dbReference type="Rhea" id="RHEA:22385"/>
    </physiologicalReaction>
</comment>
<organism evidence="10 11">
    <name type="scientific">Hirsutella minnesotensis 3608</name>
    <dbReference type="NCBI Taxonomy" id="1043627"/>
    <lineage>
        <taxon>Eukaryota</taxon>
        <taxon>Fungi</taxon>
        <taxon>Dikarya</taxon>
        <taxon>Ascomycota</taxon>
        <taxon>Pezizomycotina</taxon>
        <taxon>Sordariomycetes</taxon>
        <taxon>Hypocreomycetidae</taxon>
        <taxon>Hypocreales</taxon>
        <taxon>Ophiocordycipitaceae</taxon>
        <taxon>Hirsutella</taxon>
    </lineage>
</organism>
<dbReference type="GO" id="GO:0052840">
    <property type="term" value="F:inositol diphosphate tetrakisphosphate diphosphatase activity"/>
    <property type="evidence" value="ECO:0007669"/>
    <property type="project" value="TreeGrafter"/>
</dbReference>
<evidence type="ECO:0000256" key="5">
    <source>
        <dbReference type="ARBA" id="ARBA00044949"/>
    </source>
</evidence>
<dbReference type="InterPro" id="IPR020422">
    <property type="entry name" value="TYR_PHOSPHATASE_DUAL_dom"/>
</dbReference>
<keyword evidence="11" id="KW-1185">Reference proteome</keyword>
<comment type="subcellular location">
    <subcellularLocation>
        <location evidence="1">Cytoplasm</location>
    </subcellularLocation>
</comment>